<keyword evidence="2" id="KW-1185">Reference proteome</keyword>
<proteinExistence type="predicted"/>
<dbReference type="Proteomes" id="UP001310022">
    <property type="component" value="Unassembled WGS sequence"/>
</dbReference>
<evidence type="ECO:0000313" key="2">
    <source>
        <dbReference type="Proteomes" id="UP001310022"/>
    </source>
</evidence>
<dbReference type="EMBL" id="BQKE01000002">
    <property type="protein sequence ID" value="GJM62968.1"/>
    <property type="molecule type" value="Genomic_DNA"/>
</dbReference>
<accession>A0AAN5ANL0</accession>
<dbReference type="RefSeq" id="WP_338238189.1">
    <property type="nucleotide sequence ID" value="NZ_BQKE01000002.1"/>
</dbReference>
<sequence length="191" mass="22506">MKYIKSLSLVIIFCNLPFLSIKAQQKYTKLQKLEINNPDFKQIINDIYNYSIEHSISDTLYYVKILPIQSLFFVGGVNITKIDSLNASQIIRKKAKGYFSYKDKFFLVSVYEGGELYDDHWLFIMTGEENNILLPKPSDQFEIDDNPVNNHLTWWYRYYITDNRFELSFSIDHQGNAYYHIDSISVPTSLH</sequence>
<reference evidence="1 2" key="1">
    <citation type="submission" date="2021-12" db="EMBL/GenBank/DDBJ databases">
        <title>Genome sequencing of bacteria with rrn-lacking chromosome and rrn-plasmid.</title>
        <authorList>
            <person name="Anda M."/>
            <person name="Iwasaki W."/>
        </authorList>
    </citation>
    <scope>NUCLEOTIDE SEQUENCE [LARGE SCALE GENOMIC DNA]</scope>
    <source>
        <strain evidence="1 2">NBRC 15940</strain>
    </source>
</reference>
<gene>
    <name evidence="1" type="ORF">PEDI_35200</name>
</gene>
<dbReference type="AlphaFoldDB" id="A0AAN5ANL0"/>
<evidence type="ECO:0000313" key="1">
    <source>
        <dbReference type="EMBL" id="GJM62968.1"/>
    </source>
</evidence>
<protein>
    <submittedName>
        <fullName evidence="1">Uncharacterized protein</fullName>
    </submittedName>
</protein>
<name>A0AAN5ANL0_9BACT</name>
<comment type="caution">
    <text evidence="1">The sequence shown here is derived from an EMBL/GenBank/DDBJ whole genome shotgun (WGS) entry which is preliminary data.</text>
</comment>
<organism evidence="1 2">
    <name type="scientific">Persicobacter diffluens</name>
    <dbReference type="NCBI Taxonomy" id="981"/>
    <lineage>
        <taxon>Bacteria</taxon>
        <taxon>Pseudomonadati</taxon>
        <taxon>Bacteroidota</taxon>
        <taxon>Cytophagia</taxon>
        <taxon>Cytophagales</taxon>
        <taxon>Persicobacteraceae</taxon>
        <taxon>Persicobacter</taxon>
    </lineage>
</organism>